<dbReference type="Proteomes" id="UP000823388">
    <property type="component" value="Chromosome 1N"/>
</dbReference>
<accession>A0A8T0WTX0</accession>
<evidence type="ECO:0000313" key="3">
    <source>
        <dbReference type="Proteomes" id="UP000823388"/>
    </source>
</evidence>
<protein>
    <submittedName>
        <fullName evidence="2">Uncharacterized protein</fullName>
    </submittedName>
</protein>
<evidence type="ECO:0000256" key="1">
    <source>
        <dbReference type="SAM" id="MobiDB-lite"/>
    </source>
</evidence>
<evidence type="ECO:0000313" key="2">
    <source>
        <dbReference type="EMBL" id="KAG2652991.1"/>
    </source>
</evidence>
<feature type="compositionally biased region" description="Pro residues" evidence="1">
    <location>
        <begin position="1"/>
        <end position="15"/>
    </location>
</feature>
<comment type="caution">
    <text evidence="2">The sequence shown here is derived from an EMBL/GenBank/DDBJ whole genome shotgun (WGS) entry which is preliminary data.</text>
</comment>
<dbReference type="AlphaFoldDB" id="A0A8T0WTX0"/>
<reference evidence="2" key="1">
    <citation type="submission" date="2020-05" db="EMBL/GenBank/DDBJ databases">
        <title>WGS assembly of Panicum virgatum.</title>
        <authorList>
            <person name="Lovell J.T."/>
            <person name="Jenkins J."/>
            <person name="Shu S."/>
            <person name="Juenger T.E."/>
            <person name="Schmutz J."/>
        </authorList>
    </citation>
    <scope>NUCLEOTIDE SEQUENCE</scope>
    <source>
        <strain evidence="2">AP13</strain>
    </source>
</reference>
<organism evidence="2 3">
    <name type="scientific">Panicum virgatum</name>
    <name type="common">Blackwell switchgrass</name>
    <dbReference type="NCBI Taxonomy" id="38727"/>
    <lineage>
        <taxon>Eukaryota</taxon>
        <taxon>Viridiplantae</taxon>
        <taxon>Streptophyta</taxon>
        <taxon>Embryophyta</taxon>
        <taxon>Tracheophyta</taxon>
        <taxon>Spermatophyta</taxon>
        <taxon>Magnoliopsida</taxon>
        <taxon>Liliopsida</taxon>
        <taxon>Poales</taxon>
        <taxon>Poaceae</taxon>
        <taxon>PACMAD clade</taxon>
        <taxon>Panicoideae</taxon>
        <taxon>Panicodae</taxon>
        <taxon>Paniceae</taxon>
        <taxon>Panicinae</taxon>
        <taxon>Panicum</taxon>
        <taxon>Panicum sect. Hiantes</taxon>
    </lineage>
</organism>
<proteinExistence type="predicted"/>
<feature type="region of interest" description="Disordered" evidence="1">
    <location>
        <begin position="1"/>
        <end position="41"/>
    </location>
</feature>
<name>A0A8T0WTX0_PANVG</name>
<gene>
    <name evidence="2" type="ORF">PVAP13_1NG399719</name>
</gene>
<feature type="compositionally biased region" description="Low complexity" evidence="1">
    <location>
        <begin position="20"/>
        <end position="40"/>
    </location>
</feature>
<dbReference type="EMBL" id="CM029038">
    <property type="protein sequence ID" value="KAG2652991.1"/>
    <property type="molecule type" value="Genomic_DNA"/>
</dbReference>
<keyword evidence="3" id="KW-1185">Reference proteome</keyword>
<sequence>MPQPGPGPLQPPQPERTPSACMRCRGPPAARAPASRPRLPGWLARPTRRSWAGRGGCSLPSPLVHCLPAAFSRPDWLFPPVVREGAGMIAALATPGAVARRLAPGFAPLRRDRRCCAPFRIIED</sequence>